<dbReference type="Proteomes" id="UP000327013">
    <property type="component" value="Chromosome 7"/>
</dbReference>
<evidence type="ECO:0000313" key="3">
    <source>
        <dbReference type="Proteomes" id="UP000327013"/>
    </source>
</evidence>
<feature type="region of interest" description="Disordered" evidence="1">
    <location>
        <begin position="16"/>
        <end position="40"/>
    </location>
</feature>
<proteinExistence type="predicted"/>
<dbReference type="EMBL" id="CM017327">
    <property type="protein sequence ID" value="KAE8098469.1"/>
    <property type="molecule type" value="Genomic_DNA"/>
</dbReference>
<organism evidence="2 3">
    <name type="scientific">Carpinus fangiana</name>
    <dbReference type="NCBI Taxonomy" id="176857"/>
    <lineage>
        <taxon>Eukaryota</taxon>
        <taxon>Viridiplantae</taxon>
        <taxon>Streptophyta</taxon>
        <taxon>Embryophyta</taxon>
        <taxon>Tracheophyta</taxon>
        <taxon>Spermatophyta</taxon>
        <taxon>Magnoliopsida</taxon>
        <taxon>eudicotyledons</taxon>
        <taxon>Gunneridae</taxon>
        <taxon>Pentapetalae</taxon>
        <taxon>rosids</taxon>
        <taxon>fabids</taxon>
        <taxon>Fagales</taxon>
        <taxon>Betulaceae</taxon>
        <taxon>Carpinus</taxon>
    </lineage>
</organism>
<evidence type="ECO:0000256" key="1">
    <source>
        <dbReference type="SAM" id="MobiDB-lite"/>
    </source>
</evidence>
<sequence>MAILVGGFVAQAMVNGVQKTGESDDSSEDEGRGEDEDEEIPSKMATKLLAMWQLLTLQSRLRQNRLQNQVEHSLVIQLGNRLAVANKGKTQCWEMNGTIVLFGDRVPFGMN</sequence>
<reference evidence="2 3" key="1">
    <citation type="submission" date="2019-06" db="EMBL/GenBank/DDBJ databases">
        <title>A chromosomal-level reference genome of Carpinus fangiana (Coryloideae, Betulaceae).</title>
        <authorList>
            <person name="Yang X."/>
            <person name="Wang Z."/>
            <person name="Zhang L."/>
            <person name="Hao G."/>
            <person name="Liu J."/>
            <person name="Yang Y."/>
        </authorList>
    </citation>
    <scope>NUCLEOTIDE SEQUENCE [LARGE SCALE GENOMIC DNA]</scope>
    <source>
        <strain evidence="2">Cfa_2016G</strain>
        <tissue evidence="2">Leaf</tissue>
    </source>
</reference>
<evidence type="ECO:0000313" key="2">
    <source>
        <dbReference type="EMBL" id="KAE8098469.1"/>
    </source>
</evidence>
<protein>
    <submittedName>
        <fullName evidence="2">Uncharacterized protein</fullName>
    </submittedName>
</protein>
<dbReference type="AlphaFoldDB" id="A0A5N6RJN1"/>
<gene>
    <name evidence="2" type="ORF">FH972_016529</name>
</gene>
<name>A0A5N6RJN1_9ROSI</name>
<keyword evidence="3" id="KW-1185">Reference proteome</keyword>
<accession>A0A5N6RJN1</accession>
<feature type="compositionally biased region" description="Acidic residues" evidence="1">
    <location>
        <begin position="23"/>
        <end position="39"/>
    </location>
</feature>